<evidence type="ECO:0000313" key="2">
    <source>
        <dbReference type="Proteomes" id="UP000320421"/>
    </source>
</evidence>
<dbReference type="Proteomes" id="UP000320421">
    <property type="component" value="Chromosome"/>
</dbReference>
<name>A0A517PG14_9PLAN</name>
<gene>
    <name evidence="1" type="ORF">HG66A1_00860</name>
</gene>
<organism evidence="1 2">
    <name type="scientific">Gimesia chilikensis</name>
    <dbReference type="NCBI Taxonomy" id="2605989"/>
    <lineage>
        <taxon>Bacteria</taxon>
        <taxon>Pseudomonadati</taxon>
        <taxon>Planctomycetota</taxon>
        <taxon>Planctomycetia</taxon>
        <taxon>Planctomycetales</taxon>
        <taxon>Planctomycetaceae</taxon>
        <taxon>Gimesia</taxon>
    </lineage>
</organism>
<proteinExistence type="predicted"/>
<keyword evidence="2" id="KW-1185">Reference proteome</keyword>
<sequence>MRVSTLQGYDLRTFCGPIELSHGTYTDDPKTSLKQQRLYDLVSEDQVIWCGQDEPAVHNETGKYIHDIDADPRDIVAVIDSLVWSHILEYPPRYIPPEEHSDLRYQAGISEGNCDEALHKAEDAYLADNLPNDLWTGVIKDAITKKSDQLLLKFPLVFSTIANVDIVTEEMASRGRRKK</sequence>
<protein>
    <submittedName>
        <fullName evidence="1">Uncharacterized protein</fullName>
    </submittedName>
</protein>
<evidence type="ECO:0000313" key="1">
    <source>
        <dbReference type="EMBL" id="QDT18327.1"/>
    </source>
</evidence>
<dbReference type="EMBL" id="CP036266">
    <property type="protein sequence ID" value="QDT18327.1"/>
    <property type="molecule type" value="Genomic_DNA"/>
</dbReference>
<accession>A0A517PG14</accession>
<dbReference type="AlphaFoldDB" id="A0A517PG14"/>
<reference evidence="1 2" key="1">
    <citation type="submission" date="2019-02" db="EMBL/GenBank/DDBJ databases">
        <title>Deep-cultivation of Planctomycetes and their phenomic and genomic characterization uncovers novel biology.</title>
        <authorList>
            <person name="Wiegand S."/>
            <person name="Jogler M."/>
            <person name="Boedeker C."/>
            <person name="Pinto D."/>
            <person name="Vollmers J."/>
            <person name="Rivas-Marin E."/>
            <person name="Kohn T."/>
            <person name="Peeters S.H."/>
            <person name="Heuer A."/>
            <person name="Rast P."/>
            <person name="Oberbeckmann S."/>
            <person name="Bunk B."/>
            <person name="Jeske O."/>
            <person name="Meyerdierks A."/>
            <person name="Storesund J.E."/>
            <person name="Kallscheuer N."/>
            <person name="Luecker S."/>
            <person name="Lage O.M."/>
            <person name="Pohl T."/>
            <person name="Merkel B.J."/>
            <person name="Hornburger P."/>
            <person name="Mueller R.-W."/>
            <person name="Bruemmer F."/>
            <person name="Labrenz M."/>
            <person name="Spormann A.M."/>
            <person name="Op den Camp H."/>
            <person name="Overmann J."/>
            <person name="Amann R."/>
            <person name="Jetten M.S.M."/>
            <person name="Mascher T."/>
            <person name="Medema M.H."/>
            <person name="Devos D.P."/>
            <person name="Kaster A.-K."/>
            <person name="Ovreas L."/>
            <person name="Rohde M."/>
            <person name="Galperin M.Y."/>
            <person name="Jogler C."/>
        </authorList>
    </citation>
    <scope>NUCLEOTIDE SEQUENCE [LARGE SCALE GENOMIC DNA]</scope>
    <source>
        <strain evidence="1 2">HG66A1</strain>
    </source>
</reference>